<organism evidence="1">
    <name type="scientific">Anguilla anguilla</name>
    <name type="common">European freshwater eel</name>
    <name type="synonym">Muraena anguilla</name>
    <dbReference type="NCBI Taxonomy" id="7936"/>
    <lineage>
        <taxon>Eukaryota</taxon>
        <taxon>Metazoa</taxon>
        <taxon>Chordata</taxon>
        <taxon>Craniata</taxon>
        <taxon>Vertebrata</taxon>
        <taxon>Euteleostomi</taxon>
        <taxon>Actinopterygii</taxon>
        <taxon>Neopterygii</taxon>
        <taxon>Teleostei</taxon>
        <taxon>Anguilliformes</taxon>
        <taxon>Anguillidae</taxon>
        <taxon>Anguilla</taxon>
    </lineage>
</organism>
<evidence type="ECO:0000313" key="1">
    <source>
        <dbReference type="EMBL" id="JAH41013.1"/>
    </source>
</evidence>
<dbReference type="AlphaFoldDB" id="A0A0E9SKH6"/>
<sequence>MILQNVVLPDIMFLALKVNVPLISGAGALV</sequence>
<protein>
    <submittedName>
        <fullName evidence="1">Uncharacterized protein</fullName>
    </submittedName>
</protein>
<dbReference type="EMBL" id="GBXM01067564">
    <property type="protein sequence ID" value="JAH41013.1"/>
    <property type="molecule type" value="Transcribed_RNA"/>
</dbReference>
<name>A0A0E9SKH6_ANGAN</name>
<reference evidence="1" key="1">
    <citation type="submission" date="2014-11" db="EMBL/GenBank/DDBJ databases">
        <authorList>
            <person name="Amaro Gonzalez C."/>
        </authorList>
    </citation>
    <scope>NUCLEOTIDE SEQUENCE</scope>
</reference>
<reference evidence="1" key="2">
    <citation type="journal article" date="2015" name="Fish Shellfish Immunol.">
        <title>Early steps in the European eel (Anguilla anguilla)-Vibrio vulnificus interaction in the gills: Role of the RtxA13 toxin.</title>
        <authorList>
            <person name="Callol A."/>
            <person name="Pajuelo D."/>
            <person name="Ebbesson L."/>
            <person name="Teles M."/>
            <person name="MacKenzie S."/>
            <person name="Amaro C."/>
        </authorList>
    </citation>
    <scope>NUCLEOTIDE SEQUENCE</scope>
</reference>
<accession>A0A0E9SKH6</accession>
<proteinExistence type="predicted"/>